<gene>
    <name evidence="10" type="ORF">ACFODZ_12890</name>
</gene>
<accession>A0ABV7JGA7</accession>
<feature type="domain" description="OmpR/PhoB-type" evidence="9">
    <location>
        <begin position="121"/>
        <end position="221"/>
    </location>
</feature>
<dbReference type="PROSITE" id="PS50110">
    <property type="entry name" value="RESPONSE_REGULATORY"/>
    <property type="match status" value="1"/>
</dbReference>
<sequence>MKNARILVVEDQEDLANLLKDYLQQEQWQVDLIHHGDEVEPFIQQHMVDVVLLDIMLPGKNGMDICRDIRKTSDVPIIMTTARVDEIDRILGLEIGANDYVCKPYSPRELVARVKVWLRQKAKPCVPAVIELNTDRLQVSCGDARIELTMVECRLLEKMMSQPSRVFSRSQLMDAVYDDGRIVSDRTIDSHIKKLRARLKIIQPEQELIHAIYGCGYKYEESR</sequence>
<comment type="caution">
    <text evidence="10">The sequence shown here is derived from an EMBL/GenBank/DDBJ whole genome shotgun (WGS) entry which is preliminary data.</text>
</comment>
<evidence type="ECO:0000259" key="8">
    <source>
        <dbReference type="PROSITE" id="PS50110"/>
    </source>
</evidence>
<evidence type="ECO:0000256" key="5">
    <source>
        <dbReference type="ARBA" id="ARBA00023163"/>
    </source>
</evidence>
<evidence type="ECO:0000256" key="7">
    <source>
        <dbReference type="PROSITE-ProRule" id="PRU01091"/>
    </source>
</evidence>
<keyword evidence="2" id="KW-0902">Two-component regulatory system</keyword>
<dbReference type="PANTHER" id="PTHR48111">
    <property type="entry name" value="REGULATOR OF RPOS"/>
    <property type="match status" value="1"/>
</dbReference>
<proteinExistence type="predicted"/>
<evidence type="ECO:0000256" key="1">
    <source>
        <dbReference type="ARBA" id="ARBA00022553"/>
    </source>
</evidence>
<feature type="domain" description="Response regulatory" evidence="8">
    <location>
        <begin position="5"/>
        <end position="118"/>
    </location>
</feature>
<dbReference type="CDD" id="cd00383">
    <property type="entry name" value="trans_reg_C"/>
    <property type="match status" value="1"/>
</dbReference>
<dbReference type="Gene3D" id="1.10.10.10">
    <property type="entry name" value="Winged helix-like DNA-binding domain superfamily/Winged helix DNA-binding domain"/>
    <property type="match status" value="1"/>
</dbReference>
<dbReference type="InterPro" id="IPR039420">
    <property type="entry name" value="WalR-like"/>
</dbReference>
<dbReference type="Gene3D" id="3.40.50.2300">
    <property type="match status" value="1"/>
</dbReference>
<dbReference type="PROSITE" id="PS51755">
    <property type="entry name" value="OMPR_PHOB"/>
    <property type="match status" value="1"/>
</dbReference>
<evidence type="ECO:0000256" key="6">
    <source>
        <dbReference type="PROSITE-ProRule" id="PRU00169"/>
    </source>
</evidence>
<name>A0ABV7JGA7_9GAMM</name>
<evidence type="ECO:0000256" key="2">
    <source>
        <dbReference type="ARBA" id="ARBA00023012"/>
    </source>
</evidence>
<keyword evidence="4 7" id="KW-0238">DNA-binding</keyword>
<dbReference type="RefSeq" id="WP_077411770.1">
    <property type="nucleotide sequence ID" value="NZ_JBHRTS010000007.1"/>
</dbReference>
<dbReference type="SUPFAM" id="SSF52172">
    <property type="entry name" value="CheY-like"/>
    <property type="match status" value="1"/>
</dbReference>
<dbReference type="SMART" id="SM00448">
    <property type="entry name" value="REC"/>
    <property type="match status" value="1"/>
</dbReference>
<dbReference type="Gene3D" id="6.10.250.690">
    <property type="match status" value="1"/>
</dbReference>
<dbReference type="InterPro" id="IPR001867">
    <property type="entry name" value="OmpR/PhoB-type_DNA-bd"/>
</dbReference>
<evidence type="ECO:0000256" key="3">
    <source>
        <dbReference type="ARBA" id="ARBA00023015"/>
    </source>
</evidence>
<evidence type="ECO:0000256" key="4">
    <source>
        <dbReference type="ARBA" id="ARBA00023125"/>
    </source>
</evidence>
<protein>
    <submittedName>
        <fullName evidence="10">Response regulator</fullName>
    </submittedName>
</protein>
<keyword evidence="1 6" id="KW-0597">Phosphoprotein</keyword>
<dbReference type="InterPro" id="IPR036388">
    <property type="entry name" value="WH-like_DNA-bd_sf"/>
</dbReference>
<dbReference type="InterPro" id="IPR011006">
    <property type="entry name" value="CheY-like_superfamily"/>
</dbReference>
<dbReference type="SUPFAM" id="SSF46894">
    <property type="entry name" value="C-terminal effector domain of the bipartite response regulators"/>
    <property type="match status" value="1"/>
</dbReference>
<dbReference type="Pfam" id="PF00072">
    <property type="entry name" value="Response_reg"/>
    <property type="match status" value="1"/>
</dbReference>
<dbReference type="Pfam" id="PF00486">
    <property type="entry name" value="Trans_reg_C"/>
    <property type="match status" value="1"/>
</dbReference>
<evidence type="ECO:0000259" key="9">
    <source>
        <dbReference type="PROSITE" id="PS51755"/>
    </source>
</evidence>
<dbReference type="SMART" id="SM00862">
    <property type="entry name" value="Trans_reg_C"/>
    <property type="match status" value="1"/>
</dbReference>
<keyword evidence="11" id="KW-1185">Reference proteome</keyword>
<dbReference type="InterPro" id="IPR016032">
    <property type="entry name" value="Sig_transdc_resp-reg_C-effctor"/>
</dbReference>
<evidence type="ECO:0000313" key="11">
    <source>
        <dbReference type="Proteomes" id="UP001595533"/>
    </source>
</evidence>
<keyword evidence="5" id="KW-0804">Transcription</keyword>
<organism evidence="10 11">
    <name type="scientific">Marinicella sediminis</name>
    <dbReference type="NCBI Taxonomy" id="1792834"/>
    <lineage>
        <taxon>Bacteria</taxon>
        <taxon>Pseudomonadati</taxon>
        <taxon>Pseudomonadota</taxon>
        <taxon>Gammaproteobacteria</taxon>
        <taxon>Lysobacterales</taxon>
        <taxon>Marinicellaceae</taxon>
        <taxon>Marinicella</taxon>
    </lineage>
</organism>
<dbReference type="PANTHER" id="PTHR48111:SF4">
    <property type="entry name" value="DNA-BINDING DUAL TRANSCRIPTIONAL REGULATOR OMPR"/>
    <property type="match status" value="1"/>
</dbReference>
<dbReference type="InterPro" id="IPR001789">
    <property type="entry name" value="Sig_transdc_resp-reg_receiver"/>
</dbReference>
<keyword evidence="3" id="KW-0805">Transcription regulation</keyword>
<reference evidence="11" key="1">
    <citation type="journal article" date="2019" name="Int. J. Syst. Evol. Microbiol.">
        <title>The Global Catalogue of Microorganisms (GCM) 10K type strain sequencing project: providing services to taxonomists for standard genome sequencing and annotation.</title>
        <authorList>
            <consortium name="The Broad Institute Genomics Platform"/>
            <consortium name="The Broad Institute Genome Sequencing Center for Infectious Disease"/>
            <person name="Wu L."/>
            <person name="Ma J."/>
        </authorList>
    </citation>
    <scope>NUCLEOTIDE SEQUENCE [LARGE SCALE GENOMIC DNA]</scope>
    <source>
        <strain evidence="11">KCTC 42953</strain>
    </source>
</reference>
<feature type="DNA-binding region" description="OmpR/PhoB-type" evidence="7">
    <location>
        <begin position="121"/>
        <end position="221"/>
    </location>
</feature>
<dbReference type="Proteomes" id="UP001595533">
    <property type="component" value="Unassembled WGS sequence"/>
</dbReference>
<evidence type="ECO:0000313" key="10">
    <source>
        <dbReference type="EMBL" id="MFC3195141.1"/>
    </source>
</evidence>
<feature type="modified residue" description="4-aspartylphosphate" evidence="6">
    <location>
        <position position="54"/>
    </location>
</feature>
<dbReference type="EMBL" id="JBHRTS010000007">
    <property type="protein sequence ID" value="MFC3195141.1"/>
    <property type="molecule type" value="Genomic_DNA"/>
</dbReference>